<dbReference type="InterPro" id="IPR059176">
    <property type="entry name" value="UDP-X_N"/>
</dbReference>
<dbReference type="Gene3D" id="3.90.79.10">
    <property type="entry name" value="Nucleoside Triphosphate Pyrophosphohydrolase"/>
    <property type="match status" value="1"/>
</dbReference>
<gene>
    <name evidence="3" type="ORF">GCM10008938_01580</name>
</gene>
<evidence type="ECO:0000313" key="3">
    <source>
        <dbReference type="EMBL" id="GGJ19208.1"/>
    </source>
</evidence>
<accession>A0ABQ2CTY4</accession>
<keyword evidence="4" id="KW-1185">Reference proteome</keyword>
<dbReference type="Proteomes" id="UP000632222">
    <property type="component" value="Unassembled WGS sequence"/>
</dbReference>
<comment type="caution">
    <text evidence="3">The sequence shown here is derived from an EMBL/GenBank/DDBJ whole genome shotgun (WGS) entry which is preliminary data.</text>
</comment>
<evidence type="ECO:0000259" key="2">
    <source>
        <dbReference type="PROSITE" id="PS51462"/>
    </source>
</evidence>
<dbReference type="CDD" id="cd04672">
    <property type="entry name" value="NUDIX_CDP-Chase_like"/>
    <property type="match status" value="1"/>
</dbReference>
<reference evidence="4" key="1">
    <citation type="journal article" date="2019" name="Int. J. Syst. Evol. Microbiol.">
        <title>The Global Catalogue of Microorganisms (GCM) 10K type strain sequencing project: providing services to taxonomists for standard genome sequencing and annotation.</title>
        <authorList>
            <consortium name="The Broad Institute Genomics Platform"/>
            <consortium name="The Broad Institute Genome Sequencing Center for Infectious Disease"/>
            <person name="Wu L."/>
            <person name="Ma J."/>
        </authorList>
    </citation>
    <scope>NUCLEOTIDE SEQUENCE [LARGE SCALE GENOMIC DNA]</scope>
    <source>
        <strain evidence="4">JCM 14370</strain>
    </source>
</reference>
<keyword evidence="1" id="KW-0378">Hydrolase</keyword>
<dbReference type="RefSeq" id="WP_188998354.1">
    <property type="nucleotide sequence ID" value="NZ_BMOD01000001.1"/>
</dbReference>
<dbReference type="PRINTS" id="PR00502">
    <property type="entry name" value="NUDIXFAMILY"/>
</dbReference>
<dbReference type="PROSITE" id="PS51462">
    <property type="entry name" value="NUDIX"/>
    <property type="match status" value="1"/>
</dbReference>
<dbReference type="Pfam" id="PF12535">
    <property type="entry name" value="Nudix_N"/>
    <property type="match status" value="1"/>
</dbReference>
<name>A0ABQ2CTY4_9DEIO</name>
<dbReference type="EMBL" id="BMOD01000001">
    <property type="protein sequence ID" value="GGJ19208.1"/>
    <property type="molecule type" value="Genomic_DNA"/>
</dbReference>
<dbReference type="Pfam" id="PF00293">
    <property type="entry name" value="NUDIX"/>
    <property type="match status" value="1"/>
</dbReference>
<dbReference type="InterPro" id="IPR015797">
    <property type="entry name" value="NUDIX_hydrolase-like_dom_sf"/>
</dbReference>
<protein>
    <submittedName>
        <fullName evidence="3">ADP-ribose pyrophosphatase</fullName>
    </submittedName>
</protein>
<organism evidence="3 4">
    <name type="scientific">Deinococcus roseus</name>
    <dbReference type="NCBI Taxonomy" id="392414"/>
    <lineage>
        <taxon>Bacteria</taxon>
        <taxon>Thermotogati</taxon>
        <taxon>Deinococcota</taxon>
        <taxon>Deinococci</taxon>
        <taxon>Deinococcales</taxon>
        <taxon>Deinococcaceae</taxon>
        <taxon>Deinococcus</taxon>
    </lineage>
</organism>
<dbReference type="InterPro" id="IPR000086">
    <property type="entry name" value="NUDIX_hydrolase_dom"/>
</dbReference>
<dbReference type="SUPFAM" id="SSF55811">
    <property type="entry name" value="Nudix"/>
    <property type="match status" value="1"/>
</dbReference>
<feature type="domain" description="Nudix hydrolase" evidence="2">
    <location>
        <begin position="64"/>
        <end position="190"/>
    </location>
</feature>
<dbReference type="Gene3D" id="6.10.250.1120">
    <property type="match status" value="1"/>
</dbReference>
<evidence type="ECO:0000313" key="4">
    <source>
        <dbReference type="Proteomes" id="UP000632222"/>
    </source>
</evidence>
<dbReference type="PANTHER" id="PTHR43736">
    <property type="entry name" value="ADP-RIBOSE PYROPHOSPHATASE"/>
    <property type="match status" value="1"/>
</dbReference>
<proteinExistence type="predicted"/>
<evidence type="ECO:0000256" key="1">
    <source>
        <dbReference type="ARBA" id="ARBA00022801"/>
    </source>
</evidence>
<dbReference type="PANTHER" id="PTHR43736:SF1">
    <property type="entry name" value="DIHYDRONEOPTERIN TRIPHOSPHATE DIPHOSPHATASE"/>
    <property type="match status" value="1"/>
</dbReference>
<sequence length="203" mass="23058">MSRLQWAREILGLAQAGLAYSNNVFDTQRYQRLQEMAAEMLAPYTDRPAEELLAFLKAEAGYPTPKIDVRAVVFKDEQILLVQEMTDGGWSLPGGWADQGESPSEMAIRETREEAGFDVRAVKLLAIYDRNRHDHPHSIWDSYKIFVHCELLGGTAQTSIETSAVGFFSEDALPPLSTERITEKQIRRMFEHLRNPDLPADFD</sequence>
<dbReference type="InterPro" id="IPR020476">
    <property type="entry name" value="Nudix_hydrolase"/>
</dbReference>